<evidence type="ECO:0000313" key="4">
    <source>
        <dbReference type="Proteomes" id="UP000184512"/>
    </source>
</evidence>
<keyword evidence="4" id="KW-1185">Reference proteome</keyword>
<sequence length="368" mass="39317">MHDVFISHSSKDKAMADAACHALERAGVRCWIAPRDETAGVSYARQIGEAIQASSVMVLVFSSHANVSKHVNREVGLALEAGAVVIPYRIEEVTPVDELSYLLHGLHWLDAYPDTTEFDPLVDHVRRNLVADPSLAGHVGDPSGGALRRTAVRQPLEVQLGSEPARVAPSTVDRTEAQRPTDLPLGQGLAPGVRLVGQVLSGRSFAGVRAKGATLSKSVFRKCDFTGAVLDSSVLSSVNFEGSRLDGASFHDARMDFVNLLGASCVEANFHYARMTRADVRRADLTRANLHLLDGTEANFEDAVAVGACFSMALLNGADFSSADLTGADFTDAEMEGCRLNGADLRGVRGLTEAQLAVAITDRYTTLS</sequence>
<evidence type="ECO:0000256" key="1">
    <source>
        <dbReference type="SAM" id="MobiDB-lite"/>
    </source>
</evidence>
<evidence type="ECO:0000259" key="2">
    <source>
        <dbReference type="PROSITE" id="PS50104"/>
    </source>
</evidence>
<dbReference type="PANTHER" id="PTHR14136:SF17">
    <property type="entry name" value="BTB_POZ DOMAIN-CONTAINING PROTEIN KCTD9"/>
    <property type="match status" value="1"/>
</dbReference>
<dbReference type="InterPro" id="IPR001646">
    <property type="entry name" value="5peptide_repeat"/>
</dbReference>
<dbReference type="SUPFAM" id="SSF141571">
    <property type="entry name" value="Pentapeptide repeat-like"/>
    <property type="match status" value="1"/>
</dbReference>
<dbReference type="Pfam" id="PF13676">
    <property type="entry name" value="TIR_2"/>
    <property type="match status" value="1"/>
</dbReference>
<dbReference type="EMBL" id="FQZG01000062">
    <property type="protein sequence ID" value="SHJ61511.1"/>
    <property type="molecule type" value="Genomic_DNA"/>
</dbReference>
<dbReference type="Gene3D" id="2.160.20.80">
    <property type="entry name" value="E3 ubiquitin-protein ligase SopA"/>
    <property type="match status" value="1"/>
</dbReference>
<dbReference type="InterPro" id="IPR051082">
    <property type="entry name" value="Pentapeptide-BTB/POZ_domain"/>
</dbReference>
<name>A0A1M6KRG4_9ACTN</name>
<dbReference type="SUPFAM" id="SSF52200">
    <property type="entry name" value="Toll/Interleukin receptor TIR domain"/>
    <property type="match status" value="1"/>
</dbReference>
<dbReference type="PANTHER" id="PTHR14136">
    <property type="entry name" value="BTB_POZ DOMAIN-CONTAINING PROTEIN KCTD9"/>
    <property type="match status" value="1"/>
</dbReference>
<dbReference type="RefSeq" id="WP_073189559.1">
    <property type="nucleotide sequence ID" value="NZ_FQZG01000062.1"/>
</dbReference>
<dbReference type="OrthoDB" id="7285215at2"/>
<organism evidence="3 4">
    <name type="scientific">Tessaracoccus bendigoensis DSM 12906</name>
    <dbReference type="NCBI Taxonomy" id="1123357"/>
    <lineage>
        <taxon>Bacteria</taxon>
        <taxon>Bacillati</taxon>
        <taxon>Actinomycetota</taxon>
        <taxon>Actinomycetes</taxon>
        <taxon>Propionibacteriales</taxon>
        <taxon>Propionibacteriaceae</taxon>
        <taxon>Tessaracoccus</taxon>
    </lineage>
</organism>
<dbReference type="InterPro" id="IPR035897">
    <property type="entry name" value="Toll_tir_struct_dom_sf"/>
</dbReference>
<accession>A0A1M6KRG4</accession>
<dbReference type="InterPro" id="IPR000157">
    <property type="entry name" value="TIR_dom"/>
</dbReference>
<reference evidence="4" key="1">
    <citation type="submission" date="2016-11" db="EMBL/GenBank/DDBJ databases">
        <authorList>
            <person name="Varghese N."/>
            <person name="Submissions S."/>
        </authorList>
    </citation>
    <scope>NUCLEOTIDE SEQUENCE [LARGE SCALE GENOMIC DNA]</scope>
    <source>
        <strain evidence="4">DSM 12906</strain>
    </source>
</reference>
<evidence type="ECO:0000313" key="3">
    <source>
        <dbReference type="EMBL" id="SHJ61511.1"/>
    </source>
</evidence>
<proteinExistence type="predicted"/>
<dbReference type="Proteomes" id="UP000184512">
    <property type="component" value="Unassembled WGS sequence"/>
</dbReference>
<dbReference type="Gene3D" id="3.40.50.10140">
    <property type="entry name" value="Toll/interleukin-1 receptor homology (TIR) domain"/>
    <property type="match status" value="1"/>
</dbReference>
<dbReference type="Pfam" id="PF13576">
    <property type="entry name" value="Pentapeptide_3"/>
    <property type="match status" value="1"/>
</dbReference>
<feature type="region of interest" description="Disordered" evidence="1">
    <location>
        <begin position="160"/>
        <end position="185"/>
    </location>
</feature>
<dbReference type="GO" id="GO:0007165">
    <property type="term" value="P:signal transduction"/>
    <property type="evidence" value="ECO:0007669"/>
    <property type="project" value="InterPro"/>
</dbReference>
<dbReference type="Pfam" id="PF00805">
    <property type="entry name" value="Pentapeptide"/>
    <property type="match status" value="2"/>
</dbReference>
<feature type="domain" description="TIR" evidence="2">
    <location>
        <begin position="1"/>
        <end position="129"/>
    </location>
</feature>
<dbReference type="STRING" id="1123357.SAMN02745244_02896"/>
<gene>
    <name evidence="3" type="ORF">SAMN02745244_02896</name>
</gene>
<protein>
    <submittedName>
        <fullName evidence="3">Uncharacterized protein YjbI, contains pentapeptide repeats</fullName>
    </submittedName>
</protein>
<dbReference type="AlphaFoldDB" id="A0A1M6KRG4"/>
<dbReference type="PROSITE" id="PS50104">
    <property type="entry name" value="TIR"/>
    <property type="match status" value="1"/>
</dbReference>